<reference evidence="3 4" key="1">
    <citation type="submission" date="2020-07" db="EMBL/GenBank/DDBJ databases">
        <title>Description of Limosilactobacillus balticus sp. nov., Limosilactobacillus agrestis sp. nov., Limosilactobacillus albertensis sp. nov., Limosilactobacillus rudii sp. nov., Limosilactobacillus fastidiosus sp. nov., five novel Limosilactobacillus species isolated from the vertebrate gastrointestinal tract, and proposal of 6 subspecies of Limosilactobacillus reuteri adapted to the gastrointestinal tract of specific vertebrate hosts.</title>
        <authorList>
            <person name="Li F."/>
            <person name="Cheng C."/>
            <person name="Zheng J."/>
            <person name="Quevedo R.M."/>
            <person name="Li J."/>
            <person name="Roos S."/>
            <person name="Gaenzle M.G."/>
            <person name="Walter J."/>
        </authorList>
    </citation>
    <scope>NUCLEOTIDE SEQUENCE [LARGE SCALE GENOMIC DNA]</scope>
    <source>
        <strain evidence="3 4">RRLNB_1_1</strain>
    </source>
</reference>
<evidence type="ECO:0000256" key="1">
    <source>
        <dbReference type="SAM" id="MobiDB-lite"/>
    </source>
</evidence>
<keyword evidence="4" id="KW-1185">Reference proteome</keyword>
<sequence length="278" mass="30411">MTTRSELRAQRQETEAVEEPVTKTPARHHFLFRLWGIICLTLLALGLLLNVTLLNPNFVKKEITSSSLESIMMSQVNSSLTQYGISTSVLKKSDTDKLITQAVDQIYAGEKINLDFSSVVNSVSSSVDSQLAQYGLSTSMLPAGSSSAVTNNINSIVNSQLNTPEVSQLITGIKIAKTSVNIILVICLISLVLLIIRGVWQRHFVKNFSWICIVASILYTVIILVAHTLAIQAGQYQADLSPFIVQVANDFQQQAFSGSLLMAGVGIGLFILQLVKRR</sequence>
<evidence type="ECO:0000256" key="2">
    <source>
        <dbReference type="SAM" id="Phobius"/>
    </source>
</evidence>
<protein>
    <submittedName>
        <fullName evidence="3">Uncharacterized protein</fullName>
    </submittedName>
</protein>
<feature type="transmembrane region" description="Helical" evidence="2">
    <location>
        <begin position="178"/>
        <end position="196"/>
    </location>
</feature>
<feature type="transmembrane region" description="Helical" evidence="2">
    <location>
        <begin position="254"/>
        <end position="275"/>
    </location>
</feature>
<evidence type="ECO:0000313" key="3">
    <source>
        <dbReference type="EMBL" id="MBB1068622.1"/>
    </source>
</evidence>
<proteinExistence type="predicted"/>
<comment type="caution">
    <text evidence="3">The sequence shown here is derived from an EMBL/GenBank/DDBJ whole genome shotgun (WGS) entry which is preliminary data.</text>
</comment>
<feature type="transmembrane region" description="Helical" evidence="2">
    <location>
        <begin position="208"/>
        <end position="234"/>
    </location>
</feature>
<keyword evidence="2" id="KW-0472">Membrane</keyword>
<feature type="transmembrane region" description="Helical" evidence="2">
    <location>
        <begin position="30"/>
        <end position="49"/>
    </location>
</feature>
<gene>
    <name evidence="3" type="ORF">H5S40_00190</name>
</gene>
<organism evidence="3 4">
    <name type="scientific">Limosilactobacillus albertensis</name>
    <dbReference type="NCBI Taxonomy" id="2759752"/>
    <lineage>
        <taxon>Bacteria</taxon>
        <taxon>Bacillati</taxon>
        <taxon>Bacillota</taxon>
        <taxon>Bacilli</taxon>
        <taxon>Lactobacillales</taxon>
        <taxon>Lactobacillaceae</taxon>
        <taxon>Limosilactobacillus</taxon>
    </lineage>
</organism>
<keyword evidence="2" id="KW-0812">Transmembrane</keyword>
<feature type="compositionally biased region" description="Basic and acidic residues" evidence="1">
    <location>
        <begin position="1"/>
        <end position="14"/>
    </location>
</feature>
<dbReference type="EMBL" id="JACIVC010000013">
    <property type="protein sequence ID" value="MBB1068622.1"/>
    <property type="molecule type" value="Genomic_DNA"/>
</dbReference>
<name>A0A7W3Y7N8_9LACO</name>
<dbReference type="AlphaFoldDB" id="A0A7W3Y7N8"/>
<feature type="region of interest" description="Disordered" evidence="1">
    <location>
        <begin position="1"/>
        <end position="20"/>
    </location>
</feature>
<dbReference type="Proteomes" id="UP000518316">
    <property type="component" value="Unassembled WGS sequence"/>
</dbReference>
<evidence type="ECO:0000313" key="4">
    <source>
        <dbReference type="Proteomes" id="UP000518316"/>
    </source>
</evidence>
<dbReference type="RefSeq" id="WP_182597385.1">
    <property type="nucleotide sequence ID" value="NZ_JACIVC010000013.1"/>
</dbReference>
<accession>A0A7W3Y7N8</accession>
<keyword evidence="2" id="KW-1133">Transmembrane helix</keyword>